<accession>A0A1W6MYR4</accession>
<reference evidence="1 2" key="1">
    <citation type="submission" date="2017-02" db="EMBL/GenBank/DDBJ databases">
        <authorList>
            <person name="Peterson S.W."/>
        </authorList>
    </citation>
    <scope>NUCLEOTIDE SEQUENCE [LARGE SCALE GENOMIC DNA]</scope>
    <source>
        <strain evidence="1 2">S285</strain>
    </source>
</reference>
<evidence type="ECO:0000313" key="2">
    <source>
        <dbReference type="Proteomes" id="UP000193978"/>
    </source>
</evidence>
<gene>
    <name evidence="1" type="ORF">B1812_18035</name>
</gene>
<dbReference type="AlphaFoldDB" id="A0A1W6MYR4"/>
<protein>
    <submittedName>
        <fullName evidence="1">Uncharacterized protein</fullName>
    </submittedName>
</protein>
<dbReference type="EMBL" id="CP019948">
    <property type="protein sequence ID" value="ARN82676.1"/>
    <property type="molecule type" value="Genomic_DNA"/>
</dbReference>
<name>A0A1W6MYR4_9HYPH</name>
<evidence type="ECO:0000313" key="1">
    <source>
        <dbReference type="EMBL" id="ARN82676.1"/>
    </source>
</evidence>
<dbReference type="Proteomes" id="UP000193978">
    <property type="component" value="Chromosome"/>
</dbReference>
<dbReference type="KEGG" id="mbry:B1812_18035"/>
<organism evidence="1 2">
    <name type="scientific">Methylocystis bryophila</name>
    <dbReference type="NCBI Taxonomy" id="655015"/>
    <lineage>
        <taxon>Bacteria</taxon>
        <taxon>Pseudomonadati</taxon>
        <taxon>Pseudomonadota</taxon>
        <taxon>Alphaproteobacteria</taxon>
        <taxon>Hyphomicrobiales</taxon>
        <taxon>Methylocystaceae</taxon>
        <taxon>Methylocystis</taxon>
    </lineage>
</organism>
<keyword evidence="2" id="KW-1185">Reference proteome</keyword>
<proteinExistence type="predicted"/>
<sequence length="103" mass="11592">MLRSRFEQKGNREMPEFAAVREARARVEAGRRRIERQRALAGGLHTAGLSASMAHELLHSLERCQELLEDGLSRSERRARARIERAQCAAAKAGVEPSIISWL</sequence>